<dbReference type="InterPro" id="IPR029058">
    <property type="entry name" value="AB_hydrolase_fold"/>
</dbReference>
<accession>A0A5A8CLQ9</accession>
<organism evidence="3 4">
    <name type="scientific">Cafeteria roenbergensis</name>
    <name type="common">Marine flagellate</name>
    <dbReference type="NCBI Taxonomy" id="33653"/>
    <lineage>
        <taxon>Eukaryota</taxon>
        <taxon>Sar</taxon>
        <taxon>Stramenopiles</taxon>
        <taxon>Bigyra</taxon>
        <taxon>Opalozoa</taxon>
        <taxon>Bicosoecida</taxon>
        <taxon>Cafeteriaceae</taxon>
        <taxon>Cafeteria</taxon>
    </lineage>
</organism>
<dbReference type="InterPro" id="IPR000383">
    <property type="entry name" value="Xaa-Pro-like_dom"/>
</dbReference>
<dbReference type="SUPFAM" id="SSF53474">
    <property type="entry name" value="alpha/beta-Hydrolases"/>
    <property type="match status" value="1"/>
</dbReference>
<sequence>MEPRQVWSGMIPSADDGVELDSFVVGPPAGRGDPAQPIFVLAHPYGKMGGSRDLMIGTAVRLAQRGVTSVVFDMRGVGRSTGWSTLTHVSEVQDARGICRWLRVNAADAAGAGEGDVVDASASAALDGVVCRRDEEGRPLLAVLGSSAGSCVVGSAMDEPGVVAGVFSGYVFGWWASILFGSHFAAVKAAPQPKCFVQGSDDGFTTPDQLRQVARECAGTAELVFVDGVGHFELESPAWNDRVADVAIDFVRRSLDGKGGDGSQGSAAGDEDESGADGSGDEPDEEEGEAEGPAAA</sequence>
<evidence type="ECO:0000256" key="1">
    <source>
        <dbReference type="SAM" id="MobiDB-lite"/>
    </source>
</evidence>
<evidence type="ECO:0000313" key="3">
    <source>
        <dbReference type="EMBL" id="KAA0153040.1"/>
    </source>
</evidence>
<evidence type="ECO:0000313" key="4">
    <source>
        <dbReference type="Proteomes" id="UP000323011"/>
    </source>
</evidence>
<feature type="region of interest" description="Disordered" evidence="1">
    <location>
        <begin position="256"/>
        <end position="296"/>
    </location>
</feature>
<keyword evidence="4" id="KW-1185">Reference proteome</keyword>
<feature type="compositionally biased region" description="Acidic residues" evidence="1">
    <location>
        <begin position="269"/>
        <end position="290"/>
    </location>
</feature>
<reference evidence="3 4" key="1">
    <citation type="submission" date="2019-07" db="EMBL/GenBank/DDBJ databases">
        <title>Genomes of Cafeteria roenbergensis.</title>
        <authorList>
            <person name="Fischer M.G."/>
            <person name="Hackl T."/>
            <person name="Roman M."/>
        </authorList>
    </citation>
    <scope>NUCLEOTIDE SEQUENCE [LARGE SCALE GENOMIC DNA]</scope>
    <source>
        <strain evidence="3 4">BVI</strain>
    </source>
</reference>
<dbReference type="EMBL" id="VLTN01000018">
    <property type="protein sequence ID" value="KAA0153040.1"/>
    <property type="molecule type" value="Genomic_DNA"/>
</dbReference>
<dbReference type="OMA" id="THLIQGA"/>
<evidence type="ECO:0000259" key="2">
    <source>
        <dbReference type="Pfam" id="PF02129"/>
    </source>
</evidence>
<proteinExistence type="predicted"/>
<dbReference type="Pfam" id="PF02129">
    <property type="entry name" value="Peptidase_S15"/>
    <property type="match status" value="1"/>
</dbReference>
<protein>
    <recommendedName>
        <fullName evidence="2">Xaa-Pro dipeptidyl-peptidase-like domain-containing protein</fullName>
    </recommendedName>
</protein>
<name>A0A5A8CLQ9_CAFRO</name>
<dbReference type="GO" id="GO:0016787">
    <property type="term" value="F:hydrolase activity"/>
    <property type="evidence" value="ECO:0007669"/>
    <property type="project" value="InterPro"/>
</dbReference>
<gene>
    <name evidence="3" type="ORF">FNF29_03561</name>
</gene>
<dbReference type="PANTHER" id="PTHR42103">
    <property type="entry name" value="ALPHA/BETA-HYDROLASES SUPERFAMILY PROTEIN"/>
    <property type="match status" value="1"/>
</dbReference>
<feature type="domain" description="Xaa-Pro dipeptidyl-peptidase-like" evidence="2">
    <location>
        <begin position="16"/>
        <end position="105"/>
    </location>
</feature>
<dbReference type="AlphaFoldDB" id="A0A5A8CLQ9"/>
<dbReference type="Gene3D" id="3.40.50.1820">
    <property type="entry name" value="alpha/beta hydrolase"/>
    <property type="match status" value="1"/>
</dbReference>
<comment type="caution">
    <text evidence="3">The sequence shown here is derived from an EMBL/GenBank/DDBJ whole genome shotgun (WGS) entry which is preliminary data.</text>
</comment>
<dbReference type="Proteomes" id="UP000323011">
    <property type="component" value="Unassembled WGS sequence"/>
</dbReference>
<dbReference type="PANTHER" id="PTHR42103:SF2">
    <property type="entry name" value="AB HYDROLASE-1 DOMAIN-CONTAINING PROTEIN"/>
    <property type="match status" value="1"/>
</dbReference>